<name>A0A0W0SHN1_9GAMM</name>
<dbReference type="CDD" id="cd04301">
    <property type="entry name" value="NAT_SF"/>
    <property type="match status" value="1"/>
</dbReference>
<dbReference type="InterPro" id="IPR016181">
    <property type="entry name" value="Acyl_CoA_acyltransferase"/>
</dbReference>
<dbReference type="RefSeq" id="WP_014845044.1">
    <property type="nucleotide sequence ID" value="NZ_LNXW01000006.1"/>
</dbReference>
<organism evidence="2 3">
    <name type="scientific">Legionella cherrii</name>
    <dbReference type="NCBI Taxonomy" id="28084"/>
    <lineage>
        <taxon>Bacteria</taxon>
        <taxon>Pseudomonadati</taxon>
        <taxon>Pseudomonadota</taxon>
        <taxon>Gammaproteobacteria</taxon>
        <taxon>Legionellales</taxon>
        <taxon>Legionellaceae</taxon>
        <taxon>Legionella</taxon>
    </lineage>
</organism>
<dbReference type="PATRIC" id="fig|28084.5.peg.121"/>
<feature type="domain" description="N-acetyltransferase" evidence="1">
    <location>
        <begin position="1"/>
        <end position="145"/>
    </location>
</feature>
<dbReference type="OrthoDB" id="9787920at2"/>
<dbReference type="GO" id="GO:0016747">
    <property type="term" value="F:acyltransferase activity, transferring groups other than amino-acyl groups"/>
    <property type="evidence" value="ECO:0007669"/>
    <property type="project" value="InterPro"/>
</dbReference>
<keyword evidence="2" id="KW-0808">Transferase</keyword>
<dbReference type="STRING" id="28084.Lche_0109"/>
<evidence type="ECO:0000313" key="3">
    <source>
        <dbReference type="Proteomes" id="UP000054921"/>
    </source>
</evidence>
<dbReference type="EMBL" id="LNXW01000006">
    <property type="protein sequence ID" value="KTC82886.1"/>
    <property type="molecule type" value="Genomic_DNA"/>
</dbReference>
<dbReference type="SUPFAM" id="SSF55729">
    <property type="entry name" value="Acyl-CoA N-acyltransferases (Nat)"/>
    <property type="match status" value="1"/>
</dbReference>
<dbReference type="Proteomes" id="UP000054921">
    <property type="component" value="Unassembled WGS sequence"/>
</dbReference>
<sequence>MNQAANYQLELVIDPKLLEQQDKIIRDGIVNFNAPFTGTKPERYSIYVKDNEGTIIGGAIVYAHKSSIYVDVLWVNEEYRGLGIGAEILRNVEVEAIKRGIPASTLDTFSFQAEGFYLKQGYQHLGTINKYLEGHDRIYLRKQLKKE</sequence>
<dbReference type="AlphaFoldDB" id="A0A0W0SHN1"/>
<dbReference type="GeneID" id="93294325"/>
<evidence type="ECO:0000259" key="1">
    <source>
        <dbReference type="PROSITE" id="PS51186"/>
    </source>
</evidence>
<dbReference type="PROSITE" id="PS51186">
    <property type="entry name" value="GNAT"/>
    <property type="match status" value="1"/>
</dbReference>
<accession>A0A0W0SHN1</accession>
<dbReference type="Gene3D" id="3.40.630.30">
    <property type="match status" value="1"/>
</dbReference>
<protein>
    <submittedName>
        <fullName evidence="2">N-acetyltransferase GCN5</fullName>
    </submittedName>
</protein>
<reference evidence="2 3" key="1">
    <citation type="submission" date="2015-11" db="EMBL/GenBank/DDBJ databases">
        <title>Genomic analysis of 38 Legionella species identifies large and diverse effector repertoires.</title>
        <authorList>
            <person name="Burstein D."/>
            <person name="Amaro F."/>
            <person name="Zusman T."/>
            <person name="Lifshitz Z."/>
            <person name="Cohen O."/>
            <person name="Gilbert J.A."/>
            <person name="Pupko T."/>
            <person name="Shuman H.A."/>
            <person name="Segal G."/>
        </authorList>
    </citation>
    <scope>NUCLEOTIDE SEQUENCE [LARGE SCALE GENOMIC DNA]</scope>
    <source>
        <strain evidence="2 3">ORW</strain>
    </source>
</reference>
<proteinExistence type="predicted"/>
<gene>
    <name evidence="2" type="ORF">Lche_0109</name>
</gene>
<dbReference type="Pfam" id="PF13508">
    <property type="entry name" value="Acetyltransf_7"/>
    <property type="match status" value="1"/>
</dbReference>
<dbReference type="InterPro" id="IPR000182">
    <property type="entry name" value="GNAT_dom"/>
</dbReference>
<evidence type="ECO:0000313" key="2">
    <source>
        <dbReference type="EMBL" id="KTC82886.1"/>
    </source>
</evidence>
<comment type="caution">
    <text evidence="2">The sequence shown here is derived from an EMBL/GenBank/DDBJ whole genome shotgun (WGS) entry which is preliminary data.</text>
</comment>